<organism evidence="1 2">
    <name type="scientific">Brenneria goodwinii</name>
    <dbReference type="NCBI Taxonomy" id="1109412"/>
    <lineage>
        <taxon>Bacteria</taxon>
        <taxon>Pseudomonadati</taxon>
        <taxon>Pseudomonadota</taxon>
        <taxon>Gammaproteobacteria</taxon>
        <taxon>Enterobacterales</taxon>
        <taxon>Pectobacteriaceae</taxon>
        <taxon>Brenneria</taxon>
    </lineage>
</organism>
<dbReference type="InterPro" id="IPR017704">
    <property type="entry name" value="Se-bd_putative_YdfZ"/>
</dbReference>
<reference evidence="2" key="1">
    <citation type="submission" date="2015-01" db="EMBL/GenBank/DDBJ databases">
        <authorList>
            <person name="Paterson Steve"/>
        </authorList>
    </citation>
    <scope>NUCLEOTIDE SEQUENCE [LARGE SCALE GENOMIC DNA]</scope>
    <source>
        <strain evidence="2">OBR1</strain>
    </source>
</reference>
<accession>A0A0G4JQH1</accession>
<proteinExistence type="predicted"/>
<dbReference type="AlphaFoldDB" id="A0A0G4JQH1"/>
<evidence type="ECO:0000313" key="2">
    <source>
        <dbReference type="Proteomes" id="UP000044377"/>
    </source>
</evidence>
<dbReference type="Pfam" id="PF14001">
    <property type="entry name" value="YdfZ"/>
    <property type="match status" value="1"/>
</dbReference>
<sequence>MQSDSRLVGTIAAIHTENLKREEVRRSKCVELKGVKGYFAPQELMCLSRA</sequence>
<dbReference type="EMBL" id="CGIG01000001">
    <property type="protein sequence ID" value="CPR14162.1"/>
    <property type="molecule type" value="Genomic_DNA"/>
</dbReference>
<dbReference type="Proteomes" id="UP000044377">
    <property type="component" value="Unassembled WGS sequence"/>
</dbReference>
<evidence type="ECO:0000313" key="1">
    <source>
        <dbReference type="EMBL" id="CPR14162.1"/>
    </source>
</evidence>
<keyword evidence="2" id="KW-1185">Reference proteome</keyword>
<gene>
    <name evidence="1" type="ORF">BN1221_00569</name>
</gene>
<protein>
    <submittedName>
        <fullName evidence="1">Uncharacterized protein</fullName>
    </submittedName>
</protein>
<name>A0A0G4JQH1_9GAMM</name>